<keyword evidence="3" id="KW-1185">Reference proteome</keyword>
<dbReference type="PANTHER" id="PTHR14097:SF7">
    <property type="entry name" value="OXIDOREDUCTASE HTATIP2"/>
    <property type="match status" value="1"/>
</dbReference>
<sequence>MMRRMEMIVVIGKTALVAGATGLVGKKLLRQLLDSTEYTRVIALVREPVQQLQHLKLQQIVVDYRRLEDYRAEMKADDVFCCLGTTIKQAGTQAQMIEIDVLYPVSVAMVAYKQGAKQFIVISSMGADPKSSIFYTRTKGDMEQRLQQVGYSSLSIVRPSLLLGKRKNSRAGEQFGAVVSQALSFLMIGPLRKYRGIEASDVARAMYRIAQTSKSGTHIYMSDQLQRIADESQSRSASMSKSARS</sequence>
<dbReference type="AlphaFoldDB" id="A0AAX3M0W5"/>
<dbReference type="InterPro" id="IPR016040">
    <property type="entry name" value="NAD(P)-bd_dom"/>
</dbReference>
<dbReference type="Proteomes" id="UP001220509">
    <property type="component" value="Chromosome"/>
</dbReference>
<proteinExistence type="predicted"/>
<dbReference type="InterPro" id="IPR036291">
    <property type="entry name" value="NAD(P)-bd_dom_sf"/>
</dbReference>
<evidence type="ECO:0000259" key="1">
    <source>
        <dbReference type="Pfam" id="PF13460"/>
    </source>
</evidence>
<evidence type="ECO:0000313" key="3">
    <source>
        <dbReference type="Proteomes" id="UP001220509"/>
    </source>
</evidence>
<name>A0AAX3M0W5_9BACL</name>
<dbReference type="CDD" id="cd05250">
    <property type="entry name" value="CC3_like_SDR_a"/>
    <property type="match status" value="1"/>
</dbReference>
<dbReference type="Pfam" id="PF13460">
    <property type="entry name" value="NAD_binding_10"/>
    <property type="match status" value="1"/>
</dbReference>
<dbReference type="KEGG" id="pka:PQ456_21880"/>
<dbReference type="PANTHER" id="PTHR14097">
    <property type="entry name" value="OXIDOREDUCTASE HTATIP2"/>
    <property type="match status" value="1"/>
</dbReference>
<dbReference type="EMBL" id="CP117416">
    <property type="protein sequence ID" value="WCT55765.1"/>
    <property type="molecule type" value="Genomic_DNA"/>
</dbReference>
<dbReference type="Gene3D" id="3.40.50.720">
    <property type="entry name" value="NAD(P)-binding Rossmann-like Domain"/>
    <property type="match status" value="1"/>
</dbReference>
<accession>A0AAX3M0W5</accession>
<gene>
    <name evidence="2" type="ORF">PQ456_21880</name>
</gene>
<protein>
    <submittedName>
        <fullName evidence="2">Oxidoreductase</fullName>
    </submittedName>
</protein>
<dbReference type="SUPFAM" id="SSF51735">
    <property type="entry name" value="NAD(P)-binding Rossmann-fold domains"/>
    <property type="match status" value="1"/>
</dbReference>
<feature type="domain" description="NAD(P)-binding" evidence="1">
    <location>
        <begin position="19"/>
        <end position="165"/>
    </location>
</feature>
<dbReference type="RefSeq" id="WP_273614115.1">
    <property type="nucleotide sequence ID" value="NZ_CP117416.1"/>
</dbReference>
<reference evidence="2 3" key="1">
    <citation type="submission" date="2023-02" db="EMBL/GenBank/DDBJ databases">
        <title>Genome sequence of Paenibacillus kyungheensis KACC 18744.</title>
        <authorList>
            <person name="Kim S."/>
            <person name="Heo J."/>
            <person name="Kwon S.-W."/>
        </authorList>
    </citation>
    <scope>NUCLEOTIDE SEQUENCE [LARGE SCALE GENOMIC DNA]</scope>
    <source>
        <strain evidence="2 3">KACC 18744</strain>
    </source>
</reference>
<organism evidence="2 3">
    <name type="scientific">Paenibacillus kyungheensis</name>
    <dbReference type="NCBI Taxonomy" id="1452732"/>
    <lineage>
        <taxon>Bacteria</taxon>
        <taxon>Bacillati</taxon>
        <taxon>Bacillota</taxon>
        <taxon>Bacilli</taxon>
        <taxon>Bacillales</taxon>
        <taxon>Paenibacillaceae</taxon>
        <taxon>Paenibacillus</taxon>
    </lineage>
</organism>
<evidence type="ECO:0000313" key="2">
    <source>
        <dbReference type="EMBL" id="WCT55765.1"/>
    </source>
</evidence>